<comment type="similarity">
    <text evidence="1">Belongs to the UFL1 family.</text>
</comment>
<dbReference type="InterPro" id="IPR056580">
    <property type="entry name" value="Ufl1_dom"/>
</dbReference>
<evidence type="ECO:0000313" key="8">
    <source>
        <dbReference type="EMBL" id="KAF9585025.1"/>
    </source>
</evidence>
<feature type="domain" description="E3 UFM1-protein ligase-like C-terminal" evidence="7">
    <location>
        <begin position="732"/>
        <end position="782"/>
    </location>
</feature>
<dbReference type="GO" id="GO:1990592">
    <property type="term" value="P:protein K69-linked ufmylation"/>
    <property type="evidence" value="ECO:0007669"/>
    <property type="project" value="TreeGrafter"/>
</dbReference>
<dbReference type="InterPro" id="IPR056761">
    <property type="entry name" value="Ufl1-like_C"/>
</dbReference>
<keyword evidence="8" id="KW-0436">Ligase</keyword>
<organism evidence="8 9">
    <name type="scientific">Lunasporangiospora selenospora</name>
    <dbReference type="NCBI Taxonomy" id="979761"/>
    <lineage>
        <taxon>Eukaryota</taxon>
        <taxon>Fungi</taxon>
        <taxon>Fungi incertae sedis</taxon>
        <taxon>Mucoromycota</taxon>
        <taxon>Mortierellomycotina</taxon>
        <taxon>Mortierellomycetes</taxon>
        <taxon>Mortierellales</taxon>
        <taxon>Mortierellaceae</taxon>
        <taxon>Lunasporangiospora</taxon>
    </lineage>
</organism>
<sequence>MAQALWKTFFGASDPEEDLRGPTNLSEDACNDLVKSLVQLGLIPNISTSLDGKAFITHEKLTEEILLELELRNANNPKPNDAGRVSLLDLPKAINANFNDIQERVMDIIRTRPGTIVHVHDELFTRGFLDQMTEQLNKELREKGFLITTELCRKYKLGIDFMRQFLKERIGFTIDGRWDTVDRNLVYAPWFMEQEKSALYQKLSGLEEYVSTNYTQRPTALSVLRSRLCELLSKEKDLPGMFKGTGEQGVFVPSPYEQQQTEWIETFFKDNGFIEYDLLRKRGITDPKAYVNTNHPTALLLDTYVVKESIWSVVDATVEDAIANLSWIDVKPLVPSPLTSGDIASLLRQLPSFKDPAAHIQVAPEQDHSITGFGGGYPQESFIIRDTFVLTSGQIQKCMLKMGPFLDKKIKAVVSWRLSFGGDPELDDEGGQGDMTAISISLHEHLFGSSPVYRKDKSSKSSKNGPTTGKGSNKKKLQDFMALKDIENEIKIIEPDFDPEMVKAVSRALYRELLQNLRDRNRTVILNEAEEAVEEAVDTTNNAPQIDPSAQIIVSQLFALWRRVRLFSKGIDVFDDQSVKNSLSKHLLQSLCIELVDYTILAYVFNYAGPLNDGASDSAPSDKTQEVKGRVGKALDDIRAQMPAPKNLHQTLAIPANDMILLLELCPADSQESLAKMRKITTGSGKHKNLCEFLSLQENRIKTLQPEGENCNDLQGDSLVLREHLEGLRHVLSEIAPQSDNALMLHIVTMIAFQHLTGTMLHASGKYVPRIQRQLRTMLETPSKAAPQTEHNSSKEMGLSQLEILEKMLGLVLSSVRQDQATESSEDDNARDTSQFWMDVFGLGMTLSSP</sequence>
<dbReference type="GO" id="GO:0034976">
    <property type="term" value="P:response to endoplasmic reticulum stress"/>
    <property type="evidence" value="ECO:0007669"/>
    <property type="project" value="TreeGrafter"/>
</dbReference>
<evidence type="ECO:0000256" key="4">
    <source>
        <dbReference type="SAM" id="MobiDB-lite"/>
    </source>
</evidence>
<feature type="domain" description="E3 UFM1-protein ligase 1-like" evidence="6">
    <location>
        <begin position="556"/>
        <end position="600"/>
    </location>
</feature>
<dbReference type="GO" id="GO:0032434">
    <property type="term" value="P:regulation of proteasomal ubiquitin-dependent protein catabolic process"/>
    <property type="evidence" value="ECO:0007669"/>
    <property type="project" value="TreeGrafter"/>
</dbReference>
<name>A0A9P6KHQ2_9FUNG</name>
<evidence type="ECO:0000313" key="9">
    <source>
        <dbReference type="Proteomes" id="UP000780801"/>
    </source>
</evidence>
<dbReference type="EMBL" id="JAABOA010000272">
    <property type="protein sequence ID" value="KAF9585025.1"/>
    <property type="molecule type" value="Genomic_DNA"/>
</dbReference>
<evidence type="ECO:0000259" key="6">
    <source>
        <dbReference type="Pfam" id="PF23659"/>
    </source>
</evidence>
<dbReference type="GO" id="GO:0005789">
    <property type="term" value="C:endoplasmic reticulum membrane"/>
    <property type="evidence" value="ECO:0007669"/>
    <property type="project" value="TreeGrafter"/>
</dbReference>
<evidence type="ECO:0000256" key="3">
    <source>
        <dbReference type="ARBA" id="ARBA00022786"/>
    </source>
</evidence>
<dbReference type="GO" id="GO:0016874">
    <property type="term" value="F:ligase activity"/>
    <property type="evidence" value="ECO:0007669"/>
    <property type="project" value="UniProtKB-KW"/>
</dbReference>
<feature type="compositionally biased region" description="Polar residues" evidence="4">
    <location>
        <begin position="461"/>
        <end position="471"/>
    </location>
</feature>
<dbReference type="Proteomes" id="UP000780801">
    <property type="component" value="Unassembled WGS sequence"/>
</dbReference>
<proteinExistence type="inferred from homology"/>
<reference evidence="8" key="1">
    <citation type="journal article" date="2020" name="Fungal Divers.">
        <title>Resolving the Mortierellaceae phylogeny through synthesis of multi-gene phylogenetics and phylogenomics.</title>
        <authorList>
            <person name="Vandepol N."/>
            <person name="Liber J."/>
            <person name="Desiro A."/>
            <person name="Na H."/>
            <person name="Kennedy M."/>
            <person name="Barry K."/>
            <person name="Grigoriev I.V."/>
            <person name="Miller A.N."/>
            <person name="O'Donnell K."/>
            <person name="Stajich J.E."/>
            <person name="Bonito G."/>
        </authorList>
    </citation>
    <scope>NUCLEOTIDE SEQUENCE</scope>
    <source>
        <strain evidence="8">KOD1015</strain>
    </source>
</reference>
<comment type="caution">
    <text evidence="8">The sequence shown here is derived from an EMBL/GenBank/DDBJ whole genome shotgun (WGS) entry which is preliminary data.</text>
</comment>
<dbReference type="Pfam" id="PF09743">
    <property type="entry name" value="E3_UFM1_ligase"/>
    <property type="match status" value="1"/>
</dbReference>
<evidence type="ECO:0000259" key="5">
    <source>
        <dbReference type="Pfam" id="PF09743"/>
    </source>
</evidence>
<keyword evidence="3" id="KW-0833">Ubl conjugation pathway</keyword>
<dbReference type="GO" id="GO:0061666">
    <property type="term" value="F:UFM1 ligase activity"/>
    <property type="evidence" value="ECO:0007669"/>
    <property type="project" value="InterPro"/>
</dbReference>
<dbReference type="InterPro" id="IPR056579">
    <property type="entry name" value="Ufl1_N"/>
</dbReference>
<dbReference type="AlphaFoldDB" id="A0A9P6KHQ2"/>
<dbReference type="OrthoDB" id="10258297at2759"/>
<dbReference type="PANTHER" id="PTHR31057:SF0">
    <property type="entry name" value="E3 UFM1-PROTEIN LIGASE 1"/>
    <property type="match status" value="1"/>
</dbReference>
<evidence type="ECO:0000256" key="2">
    <source>
        <dbReference type="ARBA" id="ARBA00022679"/>
    </source>
</evidence>
<keyword evidence="2" id="KW-0808">Transferase</keyword>
<evidence type="ECO:0000259" key="7">
    <source>
        <dbReference type="Pfam" id="PF25041"/>
    </source>
</evidence>
<feature type="domain" description="E3 UFM1-protein ligase 1-like N-terminal" evidence="5">
    <location>
        <begin position="24"/>
        <end position="291"/>
    </location>
</feature>
<dbReference type="InterPro" id="IPR018611">
    <property type="entry name" value="Ufl1"/>
</dbReference>
<gene>
    <name evidence="8" type="primary">UFL1</name>
    <name evidence="8" type="ORF">BGW38_004232</name>
</gene>
<dbReference type="Pfam" id="PF23659">
    <property type="entry name" value="UFL1"/>
    <property type="match status" value="1"/>
</dbReference>
<accession>A0A9P6KHQ2</accession>
<dbReference type="Pfam" id="PF25870">
    <property type="entry name" value="WHD_UFL1_5th"/>
    <property type="match status" value="1"/>
</dbReference>
<evidence type="ECO:0000256" key="1">
    <source>
        <dbReference type="ARBA" id="ARBA00010789"/>
    </source>
</evidence>
<feature type="region of interest" description="Disordered" evidence="4">
    <location>
        <begin position="451"/>
        <end position="474"/>
    </location>
</feature>
<dbReference type="Pfam" id="PF25041">
    <property type="entry name" value="UFL1_C"/>
    <property type="match status" value="1"/>
</dbReference>
<protein>
    <submittedName>
        <fullName evidence="8">E3 UFM1-protein ligase 1</fullName>
    </submittedName>
</protein>
<dbReference type="PANTHER" id="PTHR31057">
    <property type="entry name" value="E3 UFM1-PROTEIN LIGASE 1"/>
    <property type="match status" value="1"/>
</dbReference>
<keyword evidence="9" id="KW-1185">Reference proteome</keyword>